<dbReference type="Pfam" id="PF13831">
    <property type="entry name" value="PHD_2"/>
    <property type="match status" value="1"/>
</dbReference>
<dbReference type="SUPFAM" id="SSF57903">
    <property type="entry name" value="FYVE/PHD zinc finger"/>
    <property type="match status" value="1"/>
</dbReference>
<keyword evidence="3 5" id="KW-0863">Zinc-finger</keyword>
<dbReference type="Pfam" id="PF13832">
    <property type="entry name" value="zf-HC5HC2H_2"/>
    <property type="match status" value="1"/>
</dbReference>
<dbReference type="AlphaFoldDB" id="A0A2P6MVM9"/>
<dbReference type="GO" id="GO:0008270">
    <property type="term" value="F:zinc ion binding"/>
    <property type="evidence" value="ECO:0007669"/>
    <property type="project" value="UniProtKB-KW"/>
</dbReference>
<evidence type="ECO:0000256" key="4">
    <source>
        <dbReference type="ARBA" id="ARBA00022833"/>
    </source>
</evidence>
<evidence type="ECO:0000259" key="8">
    <source>
        <dbReference type="PROSITE" id="PS51805"/>
    </source>
</evidence>
<dbReference type="InterPro" id="IPR019542">
    <property type="entry name" value="Enhancer_polycomb-like_N"/>
</dbReference>
<evidence type="ECO:0000259" key="7">
    <source>
        <dbReference type="PROSITE" id="PS50016"/>
    </source>
</evidence>
<feature type="domain" description="PHD-type" evidence="8">
    <location>
        <begin position="226"/>
        <end position="336"/>
    </location>
</feature>
<dbReference type="InterPro" id="IPR001965">
    <property type="entry name" value="Znf_PHD"/>
</dbReference>
<dbReference type="Pfam" id="PF10513">
    <property type="entry name" value="EPL1"/>
    <property type="match status" value="1"/>
</dbReference>
<dbReference type="OrthoDB" id="20839at2759"/>
<evidence type="ECO:0000256" key="5">
    <source>
        <dbReference type="PROSITE-ProRule" id="PRU00146"/>
    </source>
</evidence>
<evidence type="ECO:0000256" key="3">
    <source>
        <dbReference type="ARBA" id="ARBA00022771"/>
    </source>
</evidence>
<dbReference type="InterPro" id="IPR050701">
    <property type="entry name" value="Histone_Mod_Regulator"/>
</dbReference>
<keyword evidence="10" id="KW-1185">Reference proteome</keyword>
<feature type="compositionally biased region" description="Basic residues" evidence="6">
    <location>
        <begin position="686"/>
        <end position="698"/>
    </location>
</feature>
<evidence type="ECO:0000313" key="9">
    <source>
        <dbReference type="EMBL" id="PRP75743.1"/>
    </source>
</evidence>
<dbReference type="PANTHER" id="PTHR13793:SF107">
    <property type="entry name" value="BROMODOMAIN-CONTAINING PROTEIN HOMOLOG"/>
    <property type="match status" value="1"/>
</dbReference>
<dbReference type="InterPro" id="IPR011011">
    <property type="entry name" value="Znf_FYVE_PHD"/>
</dbReference>
<dbReference type="PANTHER" id="PTHR13793">
    <property type="entry name" value="PHD FINGER PROTEINS"/>
    <property type="match status" value="1"/>
</dbReference>
<name>A0A2P6MVM9_9EUKA</name>
<dbReference type="Gene3D" id="3.30.40.10">
    <property type="entry name" value="Zinc/RING finger domain, C3HC4 (zinc finger)"/>
    <property type="match status" value="2"/>
</dbReference>
<feature type="compositionally biased region" description="Acidic residues" evidence="6">
    <location>
        <begin position="528"/>
        <end position="647"/>
    </location>
</feature>
<feature type="region of interest" description="Disordered" evidence="6">
    <location>
        <begin position="478"/>
        <end position="717"/>
    </location>
</feature>
<comment type="caution">
    <text evidence="9">The sequence shown here is derived from an EMBL/GenBank/DDBJ whole genome shotgun (WGS) entry which is preliminary data.</text>
</comment>
<reference evidence="9 10" key="1">
    <citation type="journal article" date="2018" name="Genome Biol. Evol.">
        <title>Multiple Roots of Fruiting Body Formation in Amoebozoa.</title>
        <authorList>
            <person name="Hillmann F."/>
            <person name="Forbes G."/>
            <person name="Novohradska S."/>
            <person name="Ferling I."/>
            <person name="Riege K."/>
            <person name="Groth M."/>
            <person name="Westermann M."/>
            <person name="Marz M."/>
            <person name="Spaller T."/>
            <person name="Winckler T."/>
            <person name="Schaap P."/>
            <person name="Glockner G."/>
        </authorList>
    </citation>
    <scope>NUCLEOTIDE SEQUENCE [LARGE SCALE GENOMIC DNA]</scope>
    <source>
        <strain evidence="9 10">Jena</strain>
    </source>
</reference>
<evidence type="ECO:0000313" key="10">
    <source>
        <dbReference type="Proteomes" id="UP000241769"/>
    </source>
</evidence>
<dbReference type="GO" id="GO:0006357">
    <property type="term" value="P:regulation of transcription by RNA polymerase II"/>
    <property type="evidence" value="ECO:0007669"/>
    <property type="project" value="TreeGrafter"/>
</dbReference>
<keyword evidence="4" id="KW-0862">Zinc</keyword>
<dbReference type="InterPro" id="IPR013083">
    <property type="entry name" value="Znf_RING/FYVE/PHD"/>
</dbReference>
<proteinExistence type="predicted"/>
<gene>
    <name evidence="9" type="ORF">PROFUN_09167</name>
</gene>
<dbReference type="Proteomes" id="UP000241769">
    <property type="component" value="Unassembled WGS sequence"/>
</dbReference>
<evidence type="ECO:0000256" key="1">
    <source>
        <dbReference type="ARBA" id="ARBA00022723"/>
    </source>
</evidence>
<keyword evidence="1" id="KW-0479">Metal-binding</keyword>
<dbReference type="CDD" id="cd15571">
    <property type="entry name" value="ePHD"/>
    <property type="match status" value="1"/>
</dbReference>
<evidence type="ECO:0000256" key="6">
    <source>
        <dbReference type="SAM" id="MobiDB-lite"/>
    </source>
</evidence>
<dbReference type="PROSITE" id="PS50016">
    <property type="entry name" value="ZF_PHD_2"/>
    <property type="match status" value="1"/>
</dbReference>
<keyword evidence="2" id="KW-0677">Repeat</keyword>
<feature type="region of interest" description="Disordered" evidence="6">
    <location>
        <begin position="32"/>
        <end position="58"/>
    </location>
</feature>
<dbReference type="EMBL" id="MDYQ01000364">
    <property type="protein sequence ID" value="PRP75743.1"/>
    <property type="molecule type" value="Genomic_DNA"/>
</dbReference>
<dbReference type="InParanoid" id="A0A2P6MVM9"/>
<dbReference type="InterPro" id="IPR019787">
    <property type="entry name" value="Znf_PHD-finger"/>
</dbReference>
<feature type="compositionally biased region" description="Basic and acidic residues" evidence="6">
    <location>
        <begin position="502"/>
        <end position="523"/>
    </location>
</feature>
<sequence>MTTLLRSRAIDVNTKLEIVTDAARIKEMEEHSGLFGDVTPQKKKRKKHDTSDAEEELSTGVIKESGSIVVPIPGVRVLARTTAASPGKRFKPPSDYYVHKEINGEDKKKAEYDADEEDEEFIAAVNQKHGNNAHQKLSVDFFEVLIEIFEIEFNSARFMKEPHILFGFSDDGDTNCNVCHGNSNEEENPLLFCETCHVHVHRACYGVEDEEEHWKCDRCLSPNKSQITCALCPSAQGALKETEEEGTWVHLCCALWTPQIIIEDTDSMDGISTPSSISSKVARHTCMVCDHKSGLSVRCKESKCNQHFHITCGRHEGFKIDVESNEKFSQYCRKHTIAREVKKEDSFGFTCLDEQQQTHLHSVIQLYSPNYFAFDERKTQESKTLLSKTYLFWRWKRSRHRTSLLRVFLQRPDEKNRLNLRNGLTDREYRVRCFRLRQDLDRLRTLLDLCKKRESIKKERIKWIETEVLLRERRRMLEEGKGKKSPGKLVKNPPTKGRKREKKGEKKNVSVDRSAGRAREKGRGGQSSEEEKEEEKEEEEKEEEEQEEEKEEIEEKEEEGEEEKEIEEREEIEEEITDDDVEVEKEESTESADSEEEESEEEKEEEEKEEEEKEEEEEEEILKEESSGEEEIEEQEEEQEEEEIIDDDSPRKNAGKTPVKKNRSPSPQSSAPSSPPPPSPTSQPLKRTKNKKRKRKSFTGRVAVPVKLVSGYSEEGC</sequence>
<accession>A0A2P6MVM9</accession>
<dbReference type="SMART" id="SM00249">
    <property type="entry name" value="PHD"/>
    <property type="match status" value="2"/>
</dbReference>
<evidence type="ECO:0000256" key="2">
    <source>
        <dbReference type="ARBA" id="ARBA00022737"/>
    </source>
</evidence>
<organism evidence="9 10">
    <name type="scientific">Planoprotostelium fungivorum</name>
    <dbReference type="NCBI Taxonomy" id="1890364"/>
    <lineage>
        <taxon>Eukaryota</taxon>
        <taxon>Amoebozoa</taxon>
        <taxon>Evosea</taxon>
        <taxon>Variosea</taxon>
        <taxon>Cavosteliida</taxon>
        <taxon>Cavosteliaceae</taxon>
        <taxon>Planoprotostelium</taxon>
    </lineage>
</organism>
<dbReference type="STRING" id="1890364.A0A2P6MVM9"/>
<dbReference type="InterPro" id="IPR034732">
    <property type="entry name" value="EPHD"/>
</dbReference>
<dbReference type="PROSITE" id="PS51805">
    <property type="entry name" value="EPHD"/>
    <property type="match status" value="1"/>
</dbReference>
<feature type="domain" description="PHD-type" evidence="7">
    <location>
        <begin position="173"/>
        <end position="222"/>
    </location>
</feature>
<protein>
    <submittedName>
        <fullName evidence="9">Peregrin-like</fullName>
    </submittedName>
</protein>